<proteinExistence type="predicted"/>
<dbReference type="GO" id="GO:0003723">
    <property type="term" value="F:RNA binding"/>
    <property type="evidence" value="ECO:0007669"/>
    <property type="project" value="UniProtKB-UniRule"/>
</dbReference>
<evidence type="ECO:0000256" key="1">
    <source>
        <dbReference type="ARBA" id="ARBA00022884"/>
    </source>
</evidence>
<feature type="compositionally biased region" description="Polar residues" evidence="3">
    <location>
        <begin position="1"/>
        <end position="11"/>
    </location>
</feature>
<accession>A0A9P5BZW9</accession>
<organism evidence="5 6">
    <name type="scientific">Didymella heteroderae</name>
    <dbReference type="NCBI Taxonomy" id="1769908"/>
    <lineage>
        <taxon>Eukaryota</taxon>
        <taxon>Fungi</taxon>
        <taxon>Dikarya</taxon>
        <taxon>Ascomycota</taxon>
        <taxon>Pezizomycotina</taxon>
        <taxon>Dothideomycetes</taxon>
        <taxon>Pleosporomycetidae</taxon>
        <taxon>Pleosporales</taxon>
        <taxon>Pleosporineae</taxon>
        <taxon>Didymellaceae</taxon>
        <taxon>Didymella</taxon>
    </lineage>
</organism>
<evidence type="ECO:0000313" key="6">
    <source>
        <dbReference type="Proteomes" id="UP000758155"/>
    </source>
</evidence>
<protein>
    <recommendedName>
        <fullName evidence="4">RRM domain-containing protein</fullName>
    </recommendedName>
</protein>
<evidence type="ECO:0000259" key="4">
    <source>
        <dbReference type="PROSITE" id="PS50102"/>
    </source>
</evidence>
<dbReference type="PANTHER" id="PTHR23189">
    <property type="entry name" value="RNA RECOGNITION MOTIF-CONTAINING"/>
    <property type="match status" value="1"/>
</dbReference>
<dbReference type="EMBL" id="SWKV01000038">
    <property type="protein sequence ID" value="KAF3038136.1"/>
    <property type="molecule type" value="Genomic_DNA"/>
</dbReference>
<feature type="region of interest" description="Disordered" evidence="3">
    <location>
        <begin position="1"/>
        <end position="27"/>
    </location>
</feature>
<keyword evidence="6" id="KW-1185">Reference proteome</keyword>
<gene>
    <name evidence="5" type="ORF">E8E12_006391</name>
</gene>
<feature type="compositionally biased region" description="Polar residues" evidence="3">
    <location>
        <begin position="45"/>
        <end position="63"/>
    </location>
</feature>
<dbReference type="InterPro" id="IPR000504">
    <property type="entry name" value="RRM_dom"/>
</dbReference>
<keyword evidence="1 2" id="KW-0694">RNA-binding</keyword>
<feature type="region of interest" description="Disordered" evidence="3">
    <location>
        <begin position="42"/>
        <end position="63"/>
    </location>
</feature>
<evidence type="ECO:0000256" key="2">
    <source>
        <dbReference type="PROSITE-ProRule" id="PRU00176"/>
    </source>
</evidence>
<dbReference type="SUPFAM" id="SSF54928">
    <property type="entry name" value="RNA-binding domain, RBD"/>
    <property type="match status" value="1"/>
</dbReference>
<evidence type="ECO:0000256" key="3">
    <source>
        <dbReference type="SAM" id="MobiDB-lite"/>
    </source>
</evidence>
<dbReference type="PROSITE" id="PS50102">
    <property type="entry name" value="RRM"/>
    <property type="match status" value="1"/>
</dbReference>
<dbReference type="AlphaFoldDB" id="A0A9P5BZW9"/>
<evidence type="ECO:0000313" key="5">
    <source>
        <dbReference type="EMBL" id="KAF3038136.1"/>
    </source>
</evidence>
<dbReference type="OrthoDB" id="417481at2759"/>
<dbReference type="Proteomes" id="UP000758155">
    <property type="component" value="Unassembled WGS sequence"/>
</dbReference>
<feature type="region of interest" description="Disordered" evidence="3">
    <location>
        <begin position="617"/>
        <end position="646"/>
    </location>
</feature>
<name>A0A9P5BZW9_9PLEO</name>
<feature type="domain" description="RRM" evidence="4">
    <location>
        <begin position="350"/>
        <end position="446"/>
    </location>
</feature>
<comment type="caution">
    <text evidence="5">The sequence shown here is derived from an EMBL/GenBank/DDBJ whole genome shotgun (WGS) entry which is preliminary data.</text>
</comment>
<dbReference type="Pfam" id="PF04059">
    <property type="entry name" value="RRM_2"/>
    <property type="match status" value="1"/>
</dbReference>
<dbReference type="InterPro" id="IPR035979">
    <property type="entry name" value="RBD_domain_sf"/>
</dbReference>
<dbReference type="InterPro" id="IPR007201">
    <property type="entry name" value="Mei2-like_Rrm_C"/>
</dbReference>
<reference evidence="5" key="1">
    <citation type="submission" date="2019-04" db="EMBL/GenBank/DDBJ databases">
        <title>Sequencing of skin fungus with MAO and IRED activity.</title>
        <authorList>
            <person name="Marsaioli A.J."/>
            <person name="Bonatto J.M.C."/>
            <person name="Reis Junior O."/>
        </authorList>
    </citation>
    <scope>NUCLEOTIDE SEQUENCE</scope>
    <source>
        <strain evidence="5">28M1</strain>
    </source>
</reference>
<sequence length="646" mass="72828">MSHHSPQSSTDVGPASSPYAGTDPTLYSPELARYTRSTGFHHRNVPSQVNVTDNGKASLHNTGAASPKYKSVLPFPAPYYQGTFADEVLEDDKSFISRFQFVAQLPDGTNAGVDSEHEHFSVQHQMKLYQCFSSCVPVYSRGVHLRYDDLREAAEAKDILSQHGFVVDWITGYEFALAKSQDTAQLNEFEGQIKVPVTIQPYPDHAGFEFTDADLIEVTQAIEITAGVFGTVRNCVHVETHDTNMTLIFRVEFHSVDAATRAVQSLTLDSVWGVNNSKTFRWAIIEPALWSGERAMNSPHRTKPRVDDQGRFVGYRPASTPFNGSYQRHPADQHNRVRRERILDGSDVRTTIMLRNIPNKMDWMSLKTILDEVCFGTYDFLYLRIDFKSGCNVGYAFINFADVGGMIALIDRIERRCWTAFRSSKAAEISYATIQGREALVQKFRNSSVMQETPFCRPRLFLTYIDADVSDNIRATGTEQPFPRPDNLSKLQRSMDSARSVGLYPPHGFSAVSEHRNRASTYDRGTPRDMLQAVMNFARQRATPVPLQGLNDLQKRDVEVWYSYNYGQGQVGYIPFNYIPMTHVAQYFAEQQASSNSVTINHPGVIGAPVVNTPYKRNQIGTTVTTPTRRPRVDSSPSYARSDRRE</sequence>